<feature type="binding site" evidence="10">
    <location>
        <position position="235"/>
    </location>
    <ligand>
        <name>Mg(2+)</name>
        <dbReference type="ChEBI" id="CHEBI:18420"/>
    </ligand>
</feature>
<feature type="binding site" evidence="10">
    <location>
        <begin position="250"/>
        <end position="256"/>
    </location>
    <ligand>
        <name>GTP</name>
        <dbReference type="ChEBI" id="CHEBI:37565"/>
    </ligand>
</feature>
<dbReference type="InterPro" id="IPR027266">
    <property type="entry name" value="TrmE/GcvT-like"/>
</dbReference>
<keyword evidence="8 10" id="KW-0630">Potassium</keyword>
<keyword evidence="3 10" id="KW-0819">tRNA processing</keyword>
<dbReference type="InterPro" id="IPR031168">
    <property type="entry name" value="G_TrmE"/>
</dbReference>
<protein>
    <recommendedName>
        <fullName evidence="10">tRNA modification GTPase MnmE</fullName>
        <ecNumber evidence="10">3.6.-.-</ecNumber>
    </recommendedName>
</protein>
<evidence type="ECO:0000256" key="5">
    <source>
        <dbReference type="ARBA" id="ARBA00022741"/>
    </source>
</evidence>
<dbReference type="HAMAP" id="MF_00379">
    <property type="entry name" value="GTPase_MnmE"/>
    <property type="match status" value="1"/>
</dbReference>
<dbReference type="Pfam" id="PF01926">
    <property type="entry name" value="MMR_HSR1"/>
    <property type="match status" value="1"/>
</dbReference>
<keyword evidence="9 10" id="KW-0342">GTP-binding</keyword>
<dbReference type="EMBL" id="FUXZ01000004">
    <property type="protein sequence ID" value="SKA63418.1"/>
    <property type="molecule type" value="Genomic_DNA"/>
</dbReference>
<dbReference type="FunFam" id="3.30.1360.120:FF:000003">
    <property type="entry name" value="tRNA modification GTPase MnmE"/>
    <property type="match status" value="1"/>
</dbReference>
<dbReference type="Pfam" id="PF10396">
    <property type="entry name" value="TrmE_N"/>
    <property type="match status" value="1"/>
</dbReference>
<keyword evidence="14" id="KW-1185">Reference proteome</keyword>
<dbReference type="OrthoDB" id="9805918at2"/>
<evidence type="ECO:0000256" key="1">
    <source>
        <dbReference type="ARBA" id="ARBA00011043"/>
    </source>
</evidence>
<evidence type="ECO:0000256" key="3">
    <source>
        <dbReference type="ARBA" id="ARBA00022694"/>
    </source>
</evidence>
<keyword evidence="5 10" id="KW-0547">Nucleotide-binding</keyword>
<evidence type="ECO:0000256" key="7">
    <source>
        <dbReference type="ARBA" id="ARBA00022842"/>
    </source>
</evidence>
<dbReference type="GO" id="GO:0005525">
    <property type="term" value="F:GTP binding"/>
    <property type="evidence" value="ECO:0007669"/>
    <property type="project" value="UniProtKB-UniRule"/>
</dbReference>
<dbReference type="PANTHER" id="PTHR42714:SF2">
    <property type="entry name" value="TRNA MODIFICATION GTPASE GTPBP3, MITOCHONDRIAL"/>
    <property type="match status" value="1"/>
</dbReference>
<dbReference type="GO" id="GO:0005829">
    <property type="term" value="C:cytosol"/>
    <property type="evidence" value="ECO:0007669"/>
    <property type="project" value="TreeGrafter"/>
</dbReference>
<dbReference type="PANTHER" id="PTHR42714">
    <property type="entry name" value="TRNA MODIFICATION GTPASE GTPBP3"/>
    <property type="match status" value="1"/>
</dbReference>
<keyword evidence="6 10" id="KW-0378">Hydrolase</keyword>
<dbReference type="STRING" id="39495.SAMN02745111_00827"/>
<sequence>MKITDTIAAIATAVNNQGIGVIRISGEESFEVADKIIKLKNGKTIKESPSHTINYGFVYDGDEMIDEVMVSIMKAPRTYTREDVVEINCHGGVLVVKKVLSLVLKNGARLAGSGEFTKRAFLNGRIDLSQAEAIMDLINAKSELALEVSVGNLEGRISEKIKKLREVLIYHIAYIEAALDDPEHIDIDGYSETLKGAVIEVKDEVKKLIENADDGRIISEGIKTVILGKPNVGKSSLLNRLSGRDRAIVTDIAGTTRDTLEESINIKGLRLNIVDTAGIRDTEDIVEKIGVERALETSDDADLIIFVVDSSVELDENDKKILGHIKDKKAIIVLNKSDLDTVVTEEVIKSYVDKRVITTSALVDNDVTEITDCIYDMFANGLINFNDQVYITNIRQKDALIQADESLSKVLESIELNMPEDFFSIDIMDAYERLGDVIGQSLGEDLVDEIFSKFCMGK</sequence>
<dbReference type="GO" id="GO:0003924">
    <property type="term" value="F:GTPase activity"/>
    <property type="evidence" value="ECO:0007669"/>
    <property type="project" value="UniProtKB-UniRule"/>
</dbReference>
<dbReference type="EC" id="3.6.-.-" evidence="10"/>
<gene>
    <name evidence="10" type="primary">mnmE</name>
    <name evidence="10" type="synonym">trmE</name>
    <name evidence="13" type="ORF">SAMN02745111_00827</name>
</gene>
<accession>A0A1T4VEV6</accession>
<feature type="binding site" evidence="10">
    <location>
        <begin position="231"/>
        <end position="236"/>
    </location>
    <ligand>
        <name>GTP</name>
        <dbReference type="ChEBI" id="CHEBI:37565"/>
    </ligand>
</feature>
<dbReference type="GO" id="GO:0002098">
    <property type="term" value="P:tRNA wobble uridine modification"/>
    <property type="evidence" value="ECO:0007669"/>
    <property type="project" value="TreeGrafter"/>
</dbReference>
<dbReference type="FunFam" id="3.40.50.300:FF:000494">
    <property type="entry name" value="tRNA modification GTPase MnmE"/>
    <property type="match status" value="1"/>
</dbReference>
<dbReference type="InterPro" id="IPR018948">
    <property type="entry name" value="GTP-bd_TrmE_N"/>
</dbReference>
<evidence type="ECO:0000256" key="6">
    <source>
        <dbReference type="ARBA" id="ARBA00022801"/>
    </source>
</evidence>
<feature type="binding site" evidence="10">
    <location>
        <position position="23"/>
    </location>
    <ligand>
        <name>(6S)-5-formyl-5,6,7,8-tetrahydrofolate</name>
        <dbReference type="ChEBI" id="CHEBI:57457"/>
    </ligand>
</feature>
<dbReference type="RefSeq" id="WP_078765705.1">
    <property type="nucleotide sequence ID" value="NZ_FUXZ01000004.1"/>
</dbReference>
<dbReference type="CDD" id="cd04164">
    <property type="entry name" value="trmE"/>
    <property type="match status" value="1"/>
</dbReference>
<feature type="binding site" evidence="10">
    <location>
        <position position="250"/>
    </location>
    <ligand>
        <name>K(+)</name>
        <dbReference type="ChEBI" id="CHEBI:29103"/>
    </ligand>
</feature>
<dbReference type="CDD" id="cd14858">
    <property type="entry name" value="TrmE_N"/>
    <property type="match status" value="1"/>
</dbReference>
<evidence type="ECO:0000256" key="11">
    <source>
        <dbReference type="RuleBase" id="RU003313"/>
    </source>
</evidence>
<dbReference type="InterPro" id="IPR025867">
    <property type="entry name" value="MnmE_helical"/>
</dbReference>
<dbReference type="InterPro" id="IPR006073">
    <property type="entry name" value="GTP-bd"/>
</dbReference>
<dbReference type="GO" id="GO:0042802">
    <property type="term" value="F:identical protein binding"/>
    <property type="evidence" value="ECO:0007669"/>
    <property type="project" value="UniProtKB-ARBA"/>
</dbReference>
<dbReference type="PRINTS" id="PR00449">
    <property type="entry name" value="RASTRNSFRMNG"/>
</dbReference>
<feature type="domain" description="TrmE-type G" evidence="12">
    <location>
        <begin position="221"/>
        <end position="379"/>
    </location>
</feature>
<comment type="subunit">
    <text evidence="10">Homodimer. Heterotetramer of two MnmE and two MnmG subunits.</text>
</comment>
<dbReference type="NCBIfam" id="TIGR00231">
    <property type="entry name" value="small_GTP"/>
    <property type="match status" value="1"/>
</dbReference>
<feature type="binding site" evidence="10">
    <location>
        <position position="86"/>
    </location>
    <ligand>
        <name>(6S)-5-formyl-5,6,7,8-tetrahydrofolate</name>
        <dbReference type="ChEBI" id="CHEBI:57457"/>
    </ligand>
</feature>
<evidence type="ECO:0000256" key="2">
    <source>
        <dbReference type="ARBA" id="ARBA00022490"/>
    </source>
</evidence>
<dbReference type="InterPro" id="IPR004520">
    <property type="entry name" value="GTPase_MnmE"/>
</dbReference>
<dbReference type="InterPro" id="IPR027417">
    <property type="entry name" value="P-loop_NTPase"/>
</dbReference>
<organism evidence="13 14">
    <name type="scientific">Eubacterium uniforme</name>
    <dbReference type="NCBI Taxonomy" id="39495"/>
    <lineage>
        <taxon>Bacteria</taxon>
        <taxon>Bacillati</taxon>
        <taxon>Bacillota</taxon>
        <taxon>Clostridia</taxon>
        <taxon>Eubacteriales</taxon>
        <taxon>Eubacteriaceae</taxon>
        <taxon>Eubacterium</taxon>
    </lineage>
</organism>
<reference evidence="13 14" key="1">
    <citation type="submission" date="2017-02" db="EMBL/GenBank/DDBJ databases">
        <authorList>
            <person name="Peterson S.W."/>
        </authorList>
    </citation>
    <scope>NUCLEOTIDE SEQUENCE [LARGE SCALE GENOMIC DNA]</scope>
    <source>
        <strain evidence="13 14">ATCC 35992</strain>
    </source>
</reference>
<evidence type="ECO:0000313" key="13">
    <source>
        <dbReference type="EMBL" id="SKA63418.1"/>
    </source>
</evidence>
<dbReference type="GO" id="GO:0046872">
    <property type="term" value="F:metal ion binding"/>
    <property type="evidence" value="ECO:0007669"/>
    <property type="project" value="UniProtKB-KW"/>
</dbReference>
<name>A0A1T4VEV6_9FIRM</name>
<evidence type="ECO:0000256" key="4">
    <source>
        <dbReference type="ARBA" id="ARBA00022723"/>
    </source>
</evidence>
<comment type="cofactor">
    <cofactor evidence="10">
        <name>K(+)</name>
        <dbReference type="ChEBI" id="CHEBI:29103"/>
    </cofactor>
    <text evidence="10">Binds 1 potassium ion per subunit.</text>
</comment>
<comment type="caution">
    <text evidence="10">Lacks conserved residue(s) required for the propagation of feature annotation.</text>
</comment>
<dbReference type="InterPro" id="IPR027368">
    <property type="entry name" value="MnmE_dom2"/>
</dbReference>
<feature type="binding site" evidence="10">
    <location>
        <position position="256"/>
    </location>
    <ligand>
        <name>Mg(2+)</name>
        <dbReference type="ChEBI" id="CHEBI:18420"/>
    </ligand>
</feature>
<dbReference type="Pfam" id="PF12631">
    <property type="entry name" value="MnmE_helical"/>
    <property type="match status" value="1"/>
</dbReference>
<comment type="similarity">
    <text evidence="1 10 11">Belongs to the TRAFAC class TrmE-Era-EngA-EngB-Septin-like GTPase superfamily. TrmE GTPase family.</text>
</comment>
<evidence type="ECO:0000256" key="8">
    <source>
        <dbReference type="ARBA" id="ARBA00022958"/>
    </source>
</evidence>
<dbReference type="AlphaFoldDB" id="A0A1T4VEV6"/>
<dbReference type="PROSITE" id="PS51709">
    <property type="entry name" value="G_TRME"/>
    <property type="match status" value="1"/>
</dbReference>
<feature type="binding site" evidence="10">
    <location>
        <begin position="275"/>
        <end position="278"/>
    </location>
    <ligand>
        <name>GTP</name>
        <dbReference type="ChEBI" id="CHEBI:37565"/>
    </ligand>
</feature>
<evidence type="ECO:0000256" key="9">
    <source>
        <dbReference type="ARBA" id="ARBA00023134"/>
    </source>
</evidence>
<feature type="binding site" evidence="10">
    <location>
        <position position="255"/>
    </location>
    <ligand>
        <name>K(+)</name>
        <dbReference type="ChEBI" id="CHEBI:29103"/>
    </ligand>
</feature>
<feature type="binding site" evidence="10">
    <location>
        <position position="458"/>
    </location>
    <ligand>
        <name>(6S)-5-formyl-5,6,7,8-tetrahydrofolate</name>
        <dbReference type="ChEBI" id="CHEBI:57457"/>
    </ligand>
</feature>
<evidence type="ECO:0000256" key="10">
    <source>
        <dbReference type="HAMAP-Rule" id="MF_00379"/>
    </source>
</evidence>
<dbReference type="Gene3D" id="3.30.1360.120">
    <property type="entry name" value="Probable tRNA modification gtpase trme, domain 1"/>
    <property type="match status" value="1"/>
</dbReference>
<feature type="binding site" evidence="10">
    <location>
        <position position="252"/>
    </location>
    <ligand>
        <name>K(+)</name>
        <dbReference type="ChEBI" id="CHEBI:29103"/>
    </ligand>
</feature>
<dbReference type="GO" id="GO:0030488">
    <property type="term" value="P:tRNA methylation"/>
    <property type="evidence" value="ECO:0007669"/>
    <property type="project" value="TreeGrafter"/>
</dbReference>
<feature type="binding site" evidence="10">
    <location>
        <position position="125"/>
    </location>
    <ligand>
        <name>(6S)-5-formyl-5,6,7,8-tetrahydrofolate</name>
        <dbReference type="ChEBI" id="CHEBI:57457"/>
    </ligand>
</feature>
<dbReference type="Gene3D" id="1.20.120.430">
    <property type="entry name" value="tRNA modification GTPase MnmE domain 2"/>
    <property type="match status" value="1"/>
</dbReference>
<dbReference type="Gene3D" id="3.40.50.300">
    <property type="entry name" value="P-loop containing nucleotide triphosphate hydrolases"/>
    <property type="match status" value="1"/>
</dbReference>
<dbReference type="NCBIfam" id="TIGR00450">
    <property type="entry name" value="mnmE_trmE_thdF"/>
    <property type="match status" value="1"/>
</dbReference>
<comment type="function">
    <text evidence="10">Exhibits a very high intrinsic GTPase hydrolysis rate. Involved in the addition of a carboxymethylaminomethyl (cmnm) group at the wobble position (U34) of certain tRNAs, forming tRNA-cmnm(5)s(2)U34.</text>
</comment>
<dbReference type="SUPFAM" id="SSF52540">
    <property type="entry name" value="P-loop containing nucleoside triphosphate hydrolases"/>
    <property type="match status" value="1"/>
</dbReference>
<dbReference type="InterPro" id="IPR005225">
    <property type="entry name" value="Small_GTP-bd"/>
</dbReference>
<evidence type="ECO:0000313" key="14">
    <source>
        <dbReference type="Proteomes" id="UP000190814"/>
    </source>
</evidence>
<dbReference type="Proteomes" id="UP000190814">
    <property type="component" value="Unassembled WGS sequence"/>
</dbReference>
<feature type="binding site" evidence="10">
    <location>
        <position position="231"/>
    </location>
    <ligand>
        <name>K(+)</name>
        <dbReference type="ChEBI" id="CHEBI:29103"/>
    </ligand>
</feature>
<proteinExistence type="inferred from homology"/>
<keyword evidence="4 10" id="KW-0479">Metal-binding</keyword>
<keyword evidence="2 10" id="KW-0963">Cytoplasm</keyword>
<comment type="subcellular location">
    <subcellularLocation>
        <location evidence="10">Cytoplasm</location>
    </subcellularLocation>
</comment>
<evidence type="ECO:0000259" key="12">
    <source>
        <dbReference type="PROSITE" id="PS51709"/>
    </source>
</evidence>
<keyword evidence="7 10" id="KW-0460">Magnesium</keyword>